<dbReference type="EMBL" id="BAAAKJ010000479">
    <property type="protein sequence ID" value="GAA1414115.1"/>
    <property type="molecule type" value="Genomic_DNA"/>
</dbReference>
<keyword evidence="2" id="KW-1185">Reference proteome</keyword>
<dbReference type="RefSeq" id="WP_344345092.1">
    <property type="nucleotide sequence ID" value="NZ_BAAAKJ010000479.1"/>
</dbReference>
<name>A0ABN1YHS5_9ACTN</name>
<evidence type="ECO:0000313" key="2">
    <source>
        <dbReference type="Proteomes" id="UP001499863"/>
    </source>
</evidence>
<evidence type="ECO:0000313" key="1">
    <source>
        <dbReference type="EMBL" id="GAA1414115.1"/>
    </source>
</evidence>
<sequence length="339" mass="37274">MAQYRNDHAADIDPHDLDLVAFRSAPQRRARDALLAVNADMRRDYAALKAGLTTRLTPVIVVQNDSRGGRYTLVDGGERESLHPVAEVFELAKSIAHVPLGIYTILAPYLKGPEGRGWVRPLQDFAATLTVARQQLGAAGLPRELAASSRRILDGALRFIARAVERPMSGAELIRAFTDFSGGVYGDIRTNMYHAAKAQIAGVEAVMRRWRRRVGEQRWKGLYVVVLSLWTTSVLNQNSIIIRRFMDPAAVATHLIDLPTAETPADPVLTALDNLARIVQDNVAAELVFPVDQEIADALKGQEDLLSDTIQEQLACPYQDKRAVLDGKAVVRAGGRVVR</sequence>
<organism evidence="1 2">
    <name type="scientific">Kitasatospora putterlickiae</name>
    <dbReference type="NCBI Taxonomy" id="221725"/>
    <lineage>
        <taxon>Bacteria</taxon>
        <taxon>Bacillati</taxon>
        <taxon>Actinomycetota</taxon>
        <taxon>Actinomycetes</taxon>
        <taxon>Kitasatosporales</taxon>
        <taxon>Streptomycetaceae</taxon>
        <taxon>Kitasatospora</taxon>
    </lineage>
</organism>
<dbReference type="Proteomes" id="UP001499863">
    <property type="component" value="Unassembled WGS sequence"/>
</dbReference>
<proteinExistence type="predicted"/>
<reference evidence="1 2" key="1">
    <citation type="journal article" date="2019" name="Int. J. Syst. Evol. Microbiol.">
        <title>The Global Catalogue of Microorganisms (GCM) 10K type strain sequencing project: providing services to taxonomists for standard genome sequencing and annotation.</title>
        <authorList>
            <consortium name="The Broad Institute Genomics Platform"/>
            <consortium name="The Broad Institute Genome Sequencing Center for Infectious Disease"/>
            <person name="Wu L."/>
            <person name="Ma J."/>
        </authorList>
    </citation>
    <scope>NUCLEOTIDE SEQUENCE [LARGE SCALE GENOMIC DNA]</scope>
    <source>
        <strain evidence="1 2">JCM 12393</strain>
    </source>
</reference>
<comment type="caution">
    <text evidence="1">The sequence shown here is derived from an EMBL/GenBank/DDBJ whole genome shotgun (WGS) entry which is preliminary data.</text>
</comment>
<accession>A0ABN1YHS5</accession>
<gene>
    <name evidence="1" type="ORF">GCM10009639_67690</name>
</gene>
<protein>
    <submittedName>
        <fullName evidence="1">Uncharacterized protein</fullName>
    </submittedName>
</protein>